<feature type="transmembrane region" description="Helical" evidence="10">
    <location>
        <begin position="156"/>
        <end position="176"/>
    </location>
</feature>
<evidence type="ECO:0000313" key="14">
    <source>
        <dbReference type="Proteomes" id="UP000029736"/>
    </source>
</evidence>
<dbReference type="SUPFAM" id="SSF47384">
    <property type="entry name" value="Homodimeric domain of signal transducing histidine kinase"/>
    <property type="match status" value="1"/>
</dbReference>
<dbReference type="CDD" id="cd06225">
    <property type="entry name" value="HAMP"/>
    <property type="match status" value="1"/>
</dbReference>
<evidence type="ECO:0000259" key="11">
    <source>
        <dbReference type="PROSITE" id="PS50109"/>
    </source>
</evidence>
<evidence type="ECO:0000256" key="3">
    <source>
        <dbReference type="ARBA" id="ARBA00012438"/>
    </source>
</evidence>
<proteinExistence type="predicted"/>
<dbReference type="PROSITE" id="PS50885">
    <property type="entry name" value="HAMP"/>
    <property type="match status" value="1"/>
</dbReference>
<dbReference type="SUPFAM" id="SSF158472">
    <property type="entry name" value="HAMP domain-like"/>
    <property type="match status" value="1"/>
</dbReference>
<dbReference type="SUPFAM" id="SSF55874">
    <property type="entry name" value="ATPase domain of HSP90 chaperone/DNA topoisomerase II/histidine kinase"/>
    <property type="match status" value="1"/>
</dbReference>
<name>A0A098S4M5_9BACT</name>
<evidence type="ECO:0000256" key="6">
    <source>
        <dbReference type="ARBA" id="ARBA00022679"/>
    </source>
</evidence>
<dbReference type="OrthoDB" id="9781208at2"/>
<dbReference type="InterPro" id="IPR003661">
    <property type="entry name" value="HisK_dim/P_dom"/>
</dbReference>
<evidence type="ECO:0000256" key="8">
    <source>
        <dbReference type="ARBA" id="ARBA00022777"/>
    </source>
</evidence>
<reference evidence="13 14" key="1">
    <citation type="journal article" date="2014" name="Int. J. Syst. Evol. Microbiol.">
        <title>Phaeodactylibacter xiamenensis gen. nov., sp. nov., a member of the family Saprospiraceae isolated from the marine alga Phaeodactylum tricornutum.</title>
        <authorList>
            <person name="Chen Z.Jr."/>
            <person name="Lei X."/>
            <person name="Lai Q."/>
            <person name="Li Y."/>
            <person name="Zhang B."/>
            <person name="Zhang J."/>
            <person name="Zhang H."/>
            <person name="Yang L."/>
            <person name="Zheng W."/>
            <person name="Tian Y."/>
            <person name="Yu Z."/>
            <person name="Xu H.Jr."/>
            <person name="Zheng T."/>
        </authorList>
    </citation>
    <scope>NUCLEOTIDE SEQUENCE [LARGE SCALE GENOMIC DNA]</scope>
    <source>
        <strain evidence="13 14">KD52</strain>
    </source>
</reference>
<feature type="transmembrane region" description="Helical" evidence="10">
    <location>
        <begin position="7"/>
        <end position="30"/>
    </location>
</feature>
<evidence type="ECO:0000256" key="7">
    <source>
        <dbReference type="ARBA" id="ARBA00022741"/>
    </source>
</evidence>
<dbReference type="InterPro" id="IPR036890">
    <property type="entry name" value="HATPase_C_sf"/>
</dbReference>
<evidence type="ECO:0000256" key="10">
    <source>
        <dbReference type="SAM" id="Phobius"/>
    </source>
</evidence>
<evidence type="ECO:0000256" key="1">
    <source>
        <dbReference type="ARBA" id="ARBA00000085"/>
    </source>
</evidence>
<dbReference type="EMBL" id="JPOS01000038">
    <property type="protein sequence ID" value="KGE87100.1"/>
    <property type="molecule type" value="Genomic_DNA"/>
</dbReference>
<keyword evidence="10" id="KW-0472">Membrane</keyword>
<dbReference type="GO" id="GO:0005524">
    <property type="term" value="F:ATP binding"/>
    <property type="evidence" value="ECO:0007669"/>
    <property type="project" value="UniProtKB-KW"/>
</dbReference>
<dbReference type="InterPro" id="IPR005467">
    <property type="entry name" value="His_kinase_dom"/>
</dbReference>
<evidence type="ECO:0000256" key="9">
    <source>
        <dbReference type="ARBA" id="ARBA00022840"/>
    </source>
</evidence>
<dbReference type="PANTHER" id="PTHR44936:SF10">
    <property type="entry name" value="SENSOR PROTEIN RSTB"/>
    <property type="match status" value="1"/>
</dbReference>
<dbReference type="Pfam" id="PF00672">
    <property type="entry name" value="HAMP"/>
    <property type="match status" value="1"/>
</dbReference>
<dbReference type="GO" id="GO:0005886">
    <property type="term" value="C:plasma membrane"/>
    <property type="evidence" value="ECO:0007669"/>
    <property type="project" value="UniProtKB-SubCell"/>
</dbReference>
<dbReference type="InterPro" id="IPR004358">
    <property type="entry name" value="Sig_transdc_His_kin-like_C"/>
</dbReference>
<dbReference type="InterPro" id="IPR036097">
    <property type="entry name" value="HisK_dim/P_sf"/>
</dbReference>
<dbReference type="SMART" id="SM00304">
    <property type="entry name" value="HAMP"/>
    <property type="match status" value="1"/>
</dbReference>
<keyword evidence="9" id="KW-0067">ATP-binding</keyword>
<dbReference type="InterPro" id="IPR050980">
    <property type="entry name" value="2C_sensor_his_kinase"/>
</dbReference>
<dbReference type="InterPro" id="IPR003594">
    <property type="entry name" value="HATPase_dom"/>
</dbReference>
<dbReference type="SMART" id="SM00387">
    <property type="entry name" value="HATPase_c"/>
    <property type="match status" value="1"/>
</dbReference>
<dbReference type="InterPro" id="IPR003660">
    <property type="entry name" value="HAMP_dom"/>
</dbReference>
<comment type="caution">
    <text evidence="13">The sequence shown here is derived from an EMBL/GenBank/DDBJ whole genome shotgun (WGS) entry which is preliminary data.</text>
</comment>
<dbReference type="AlphaFoldDB" id="A0A098S4M5"/>
<keyword evidence="6" id="KW-0808">Transferase</keyword>
<keyword evidence="7" id="KW-0547">Nucleotide-binding</keyword>
<dbReference type="Proteomes" id="UP000029736">
    <property type="component" value="Unassembled WGS sequence"/>
</dbReference>
<dbReference type="Gene3D" id="3.30.565.10">
    <property type="entry name" value="Histidine kinase-like ATPase, C-terminal domain"/>
    <property type="match status" value="1"/>
</dbReference>
<evidence type="ECO:0000256" key="5">
    <source>
        <dbReference type="ARBA" id="ARBA00022553"/>
    </source>
</evidence>
<evidence type="ECO:0000259" key="12">
    <source>
        <dbReference type="PROSITE" id="PS50885"/>
    </source>
</evidence>
<dbReference type="PRINTS" id="PR00344">
    <property type="entry name" value="BCTRLSENSOR"/>
</dbReference>
<protein>
    <recommendedName>
        <fullName evidence="3">histidine kinase</fullName>
        <ecNumber evidence="3">2.7.13.3</ecNumber>
    </recommendedName>
</protein>
<evidence type="ECO:0000256" key="2">
    <source>
        <dbReference type="ARBA" id="ARBA00004651"/>
    </source>
</evidence>
<dbReference type="Gene3D" id="1.10.287.130">
    <property type="match status" value="1"/>
</dbReference>
<dbReference type="PANTHER" id="PTHR44936">
    <property type="entry name" value="SENSOR PROTEIN CREC"/>
    <property type="match status" value="1"/>
</dbReference>
<keyword evidence="8" id="KW-0418">Kinase</keyword>
<dbReference type="GO" id="GO:0000155">
    <property type="term" value="F:phosphorelay sensor kinase activity"/>
    <property type="evidence" value="ECO:0007669"/>
    <property type="project" value="InterPro"/>
</dbReference>
<dbReference type="RefSeq" id="WP_044222427.1">
    <property type="nucleotide sequence ID" value="NZ_JBKAGJ010000015.1"/>
</dbReference>
<gene>
    <name evidence="13" type="ORF">IX84_15650</name>
</gene>
<comment type="catalytic activity">
    <reaction evidence="1">
        <text>ATP + protein L-histidine = ADP + protein N-phospho-L-histidine.</text>
        <dbReference type="EC" id="2.7.13.3"/>
    </reaction>
</comment>
<keyword evidence="5" id="KW-0597">Phosphoprotein</keyword>
<comment type="subcellular location">
    <subcellularLocation>
        <location evidence="2">Cell membrane</location>
        <topology evidence="2">Multi-pass membrane protein</topology>
    </subcellularLocation>
</comment>
<dbReference type="STRING" id="1524460.IX84_15650"/>
<sequence>MKLKNRLALNFALFTSGILFLMGGLIFLLYRNYLEHEFTSRLHERCMIASQMYLDDDELSPQVLEQIRQKHMRTLPSEQEYFFHLEKKDSLLPHLPDFLADRLTGPVTEAQEYFKVEQGDTLGVGILYRDDQGPHFTIVTAVNRQGKQELRELANILFGLAGLYLVFIFFIARWYARRMLSPLTAMTEKMKTVDTANLHVRLEPLPDQDPKDELGSIVEAFNKMLSRLETSVETQRNFITHASHQFNTPLTTILGEIELVRQHYKSLPPTVAESLDNISEESERLNRLTLRLLHLAEVGTEGVNDEGQSIRLDELLFEIQEELSRAYPQQPLQIDTATFPSDPDALVVNGNANLLQIALFNLAENGLKYSESPVTVTLSAGSKAIEVRFQDQGMGIPKEELESIFTPFFRGQHVQARTGYGVGLPLTQKIIELHKGRITVESQPGKGTLATVRLPLEQQFI</sequence>
<dbReference type="SMART" id="SM00388">
    <property type="entry name" value="HisKA"/>
    <property type="match status" value="1"/>
</dbReference>
<accession>A0A098S4M5</accession>
<dbReference type="PROSITE" id="PS50109">
    <property type="entry name" value="HIS_KIN"/>
    <property type="match status" value="1"/>
</dbReference>
<feature type="domain" description="HAMP" evidence="12">
    <location>
        <begin position="177"/>
        <end position="233"/>
    </location>
</feature>
<organism evidence="13 14">
    <name type="scientific">Phaeodactylibacter xiamenensis</name>
    <dbReference type="NCBI Taxonomy" id="1524460"/>
    <lineage>
        <taxon>Bacteria</taxon>
        <taxon>Pseudomonadati</taxon>
        <taxon>Bacteroidota</taxon>
        <taxon>Saprospiria</taxon>
        <taxon>Saprospirales</taxon>
        <taxon>Haliscomenobacteraceae</taxon>
        <taxon>Phaeodactylibacter</taxon>
    </lineage>
</organism>
<dbReference type="Pfam" id="PF00512">
    <property type="entry name" value="HisKA"/>
    <property type="match status" value="1"/>
</dbReference>
<keyword evidence="10" id="KW-0812">Transmembrane</keyword>
<dbReference type="Gene3D" id="6.10.340.10">
    <property type="match status" value="1"/>
</dbReference>
<evidence type="ECO:0000256" key="4">
    <source>
        <dbReference type="ARBA" id="ARBA00022475"/>
    </source>
</evidence>
<keyword evidence="14" id="KW-1185">Reference proteome</keyword>
<dbReference type="CDD" id="cd00082">
    <property type="entry name" value="HisKA"/>
    <property type="match status" value="1"/>
</dbReference>
<dbReference type="EC" id="2.7.13.3" evidence="3"/>
<feature type="domain" description="Histidine kinase" evidence="11">
    <location>
        <begin position="241"/>
        <end position="458"/>
    </location>
</feature>
<evidence type="ECO:0000313" key="13">
    <source>
        <dbReference type="EMBL" id="KGE87100.1"/>
    </source>
</evidence>
<dbReference type="Pfam" id="PF02518">
    <property type="entry name" value="HATPase_c"/>
    <property type="match status" value="1"/>
</dbReference>
<keyword evidence="4" id="KW-1003">Cell membrane</keyword>
<keyword evidence="10" id="KW-1133">Transmembrane helix</keyword>